<keyword evidence="5 6" id="KW-0472">Membrane</keyword>
<comment type="subcellular location">
    <subcellularLocation>
        <location evidence="6">Cell membrane</location>
        <topology evidence="6">Multi-pass membrane protein</topology>
    </subcellularLocation>
    <subcellularLocation>
        <location evidence="1">Membrane</location>
        <topology evidence="1">Multi-pass membrane protein</topology>
    </subcellularLocation>
</comment>
<dbReference type="PROSITE" id="PS50928">
    <property type="entry name" value="ABC_TM1"/>
    <property type="match status" value="1"/>
</dbReference>
<dbReference type="PANTHER" id="PTHR30177:SF30">
    <property type="entry name" value="GLYCINE BETAINE UPTAKE SYSTEM PERMEASE PROTEIN YEHY"/>
    <property type="match status" value="1"/>
</dbReference>
<dbReference type="GO" id="GO:0055085">
    <property type="term" value="P:transmembrane transport"/>
    <property type="evidence" value="ECO:0007669"/>
    <property type="project" value="InterPro"/>
</dbReference>
<reference evidence="9" key="1">
    <citation type="journal article" date="2018" name="Sci. Rep.">
        <title>Lignite coal burning seam in the remote Altai Mountains harbors a hydrogen-driven thermophilic microbial community.</title>
        <authorList>
            <person name="Kadnikov V.V."/>
            <person name="Mardanov A.V."/>
            <person name="Ivasenko D.A."/>
            <person name="Antsiferov D.V."/>
            <person name="Beletsky A.V."/>
            <person name="Karnachuk O.V."/>
            <person name="Ravin N.V."/>
        </authorList>
    </citation>
    <scope>NUCLEOTIDE SEQUENCE [LARGE SCALE GENOMIC DNA]</scope>
</reference>
<dbReference type="AlphaFoldDB" id="A0A2R6Y499"/>
<comment type="caution">
    <text evidence="6">Lacks conserved residue(s) required for the propagation of feature annotation.</text>
</comment>
<comment type="similarity">
    <text evidence="6">Belongs to the binding-protein-dependent transport system permease family.</text>
</comment>
<dbReference type="GO" id="GO:0031460">
    <property type="term" value="P:glycine betaine transport"/>
    <property type="evidence" value="ECO:0007669"/>
    <property type="project" value="TreeGrafter"/>
</dbReference>
<comment type="caution">
    <text evidence="8">The sequence shown here is derived from an EMBL/GenBank/DDBJ whole genome shotgun (WGS) entry which is preliminary data.</text>
</comment>
<evidence type="ECO:0000256" key="4">
    <source>
        <dbReference type="ARBA" id="ARBA00022989"/>
    </source>
</evidence>
<evidence type="ECO:0000256" key="3">
    <source>
        <dbReference type="ARBA" id="ARBA00022692"/>
    </source>
</evidence>
<sequence length="162" mass="17371">MFALLIPIVGLGTKPAIIGLVFYSQLILVRNVIVGFQTIDPAVVEAGRGMGFSHWQLLYKIELPLALPVIIGGIRIAAVTVIGIATIAAWINAGGIGVILFEGLYQNSLPKMIWGTLLISSLAIATNQGMLKLENRALLSARGELITMHEVHAPKTNTKNHP</sequence>
<accession>A0A2R6Y499</accession>
<evidence type="ECO:0000313" key="9">
    <source>
        <dbReference type="Proteomes" id="UP000244338"/>
    </source>
</evidence>
<feature type="transmembrane region" description="Helical" evidence="6">
    <location>
        <begin position="65"/>
        <end position="92"/>
    </location>
</feature>
<evidence type="ECO:0000256" key="5">
    <source>
        <dbReference type="ARBA" id="ARBA00023136"/>
    </source>
</evidence>
<dbReference type="Gene3D" id="1.10.3720.10">
    <property type="entry name" value="MetI-like"/>
    <property type="match status" value="1"/>
</dbReference>
<dbReference type="InterPro" id="IPR051204">
    <property type="entry name" value="ABC_transp_perm/SBD"/>
</dbReference>
<protein>
    <submittedName>
        <fullName evidence="8">Permease protein of ABC transporter</fullName>
    </submittedName>
</protein>
<organism evidence="8 9">
    <name type="scientific">Candidatus Carbonibacillus altaicus</name>
    <dbReference type="NCBI Taxonomy" id="2163959"/>
    <lineage>
        <taxon>Bacteria</taxon>
        <taxon>Bacillati</taxon>
        <taxon>Bacillota</taxon>
        <taxon>Bacilli</taxon>
        <taxon>Bacillales</taxon>
        <taxon>Candidatus Carbonibacillus</taxon>
    </lineage>
</organism>
<dbReference type="SUPFAM" id="SSF161098">
    <property type="entry name" value="MetI-like"/>
    <property type="match status" value="1"/>
</dbReference>
<dbReference type="EMBL" id="PEBX01000006">
    <property type="protein sequence ID" value="PTQ57488.1"/>
    <property type="molecule type" value="Genomic_DNA"/>
</dbReference>
<keyword evidence="2 6" id="KW-0813">Transport</keyword>
<evidence type="ECO:0000313" key="8">
    <source>
        <dbReference type="EMBL" id="PTQ57488.1"/>
    </source>
</evidence>
<evidence type="ECO:0000256" key="6">
    <source>
        <dbReference type="RuleBase" id="RU363032"/>
    </source>
</evidence>
<name>A0A2R6Y499_9BACL</name>
<evidence type="ECO:0000256" key="2">
    <source>
        <dbReference type="ARBA" id="ARBA00022448"/>
    </source>
</evidence>
<evidence type="ECO:0000256" key="1">
    <source>
        <dbReference type="ARBA" id="ARBA00004141"/>
    </source>
</evidence>
<evidence type="ECO:0000259" key="7">
    <source>
        <dbReference type="PROSITE" id="PS50928"/>
    </source>
</evidence>
<dbReference type="InterPro" id="IPR035906">
    <property type="entry name" value="MetI-like_sf"/>
</dbReference>
<dbReference type="PANTHER" id="PTHR30177">
    <property type="entry name" value="GLYCINE BETAINE/L-PROLINE TRANSPORT SYSTEM PERMEASE PROTEIN PROW"/>
    <property type="match status" value="1"/>
</dbReference>
<dbReference type="CDD" id="cd06261">
    <property type="entry name" value="TM_PBP2"/>
    <property type="match status" value="1"/>
</dbReference>
<dbReference type="Pfam" id="PF00528">
    <property type="entry name" value="BPD_transp_1"/>
    <property type="match status" value="1"/>
</dbReference>
<gene>
    <name evidence="8" type="ORF">BSOLF_1366</name>
</gene>
<dbReference type="InterPro" id="IPR000515">
    <property type="entry name" value="MetI-like"/>
</dbReference>
<feature type="domain" description="ABC transmembrane type-1" evidence="7">
    <location>
        <begin position="1"/>
        <end position="135"/>
    </location>
</feature>
<dbReference type="Proteomes" id="UP000244338">
    <property type="component" value="Unassembled WGS sequence"/>
</dbReference>
<keyword evidence="3 6" id="KW-0812">Transmembrane</keyword>
<proteinExistence type="inferred from homology"/>
<keyword evidence="4 6" id="KW-1133">Transmembrane helix</keyword>
<dbReference type="GO" id="GO:0005886">
    <property type="term" value="C:plasma membrane"/>
    <property type="evidence" value="ECO:0007669"/>
    <property type="project" value="UniProtKB-SubCell"/>
</dbReference>